<dbReference type="EMBL" id="GG745329">
    <property type="protein sequence ID" value="KNE55699.1"/>
    <property type="molecule type" value="Genomic_DNA"/>
</dbReference>
<dbReference type="SUPFAM" id="SSF52047">
    <property type="entry name" value="RNI-like"/>
    <property type="match status" value="1"/>
</dbReference>
<keyword evidence="2" id="KW-0677">Repeat</keyword>
<dbReference type="VEuPathDB" id="FungiDB:AMAG_17808"/>
<reference evidence="3 4" key="1">
    <citation type="submission" date="2009-11" db="EMBL/GenBank/DDBJ databases">
        <title>Annotation of Allomyces macrogynus ATCC 38327.</title>
        <authorList>
            <consortium name="The Broad Institute Genome Sequencing Platform"/>
            <person name="Russ C."/>
            <person name="Cuomo C."/>
            <person name="Burger G."/>
            <person name="Gray M.W."/>
            <person name="Holland P.W.H."/>
            <person name="King N."/>
            <person name="Lang F.B.F."/>
            <person name="Roger A.J."/>
            <person name="Ruiz-Trillo I."/>
            <person name="Young S.K."/>
            <person name="Zeng Q."/>
            <person name="Gargeya S."/>
            <person name="Fitzgerald M."/>
            <person name="Haas B."/>
            <person name="Abouelleil A."/>
            <person name="Alvarado L."/>
            <person name="Arachchi H.M."/>
            <person name="Berlin A."/>
            <person name="Chapman S.B."/>
            <person name="Gearin G."/>
            <person name="Goldberg J."/>
            <person name="Griggs A."/>
            <person name="Gujja S."/>
            <person name="Hansen M."/>
            <person name="Heiman D."/>
            <person name="Howarth C."/>
            <person name="Larimer J."/>
            <person name="Lui A."/>
            <person name="MacDonald P.J.P."/>
            <person name="McCowen C."/>
            <person name="Montmayeur A."/>
            <person name="Murphy C."/>
            <person name="Neiman D."/>
            <person name="Pearson M."/>
            <person name="Priest M."/>
            <person name="Roberts A."/>
            <person name="Saif S."/>
            <person name="Shea T."/>
            <person name="Sisk P."/>
            <person name="Stolte C."/>
            <person name="Sykes S."/>
            <person name="Wortman J."/>
            <person name="Nusbaum C."/>
            <person name="Birren B."/>
        </authorList>
    </citation>
    <scope>NUCLEOTIDE SEQUENCE [LARGE SCALE GENOMIC DNA]</scope>
    <source>
        <strain evidence="3 4">ATCC 38327</strain>
    </source>
</reference>
<name>A0A0L0S045_ALLM3</name>
<organism evidence="3 4">
    <name type="scientific">Allomyces macrogynus (strain ATCC 38327)</name>
    <name type="common">Allomyces javanicus var. macrogynus</name>
    <dbReference type="NCBI Taxonomy" id="578462"/>
    <lineage>
        <taxon>Eukaryota</taxon>
        <taxon>Fungi</taxon>
        <taxon>Fungi incertae sedis</taxon>
        <taxon>Blastocladiomycota</taxon>
        <taxon>Blastocladiomycetes</taxon>
        <taxon>Blastocladiales</taxon>
        <taxon>Blastocladiaceae</taxon>
        <taxon>Allomyces</taxon>
    </lineage>
</organism>
<dbReference type="Proteomes" id="UP000054350">
    <property type="component" value="Unassembled WGS sequence"/>
</dbReference>
<dbReference type="InterPro" id="IPR051279">
    <property type="entry name" value="PP1-Reg/Actin-Interact_Protein"/>
</dbReference>
<sequence>MPSAPALAPRLECLPDTVVNRIAELLLFRTALERHGESLGSHSLRYETGRLAVLYLALTAPSLYTPCLRAVIRTTTKYHRTAVLCTDGVTVRLPLARVGTFVWIISSKSGSSRGVQWSLVLPFRDQDRSYAGPSAQSMLRAKMTDRPLAIWAMSDRASLVDVSLQWSFLHLALDQLQYYMASDMTRVVPAHCRELLVCGRIDNILFSTNLETLHLRGVALPPAVDIQRVFQQLPNLRSLALINVTALDKNVATLASLAVQIPISIIALELRLYSGFPDTFVAVLADRIQSSLMGIKSLTVHGCSPTLLARIIAVLPRTGMHKLTVGIDVKNENDLLACSTLLAKAWPTSVSAFCFTLTNSIGSSVLISEQDVMPAVAANLPFVTRLLDLRFAELSLRVPTFQQLPLAPTLTHLSLHASGKDLDGLGLEALMLRLPSALKDLSLRSWALGGSSTATIFGSRLPAHLEALSLYGCDLTDQDLAQFVFPASIRYLNLEENQLGRLPAATLPARLQTLVLKRNRKLSDGMVEWVAALPTTLHTLDVSHTALGDHFAATLLQRMPAPRVTLRMSVNVAETTVSEPAKQQLSVKFNVIDFF</sequence>
<evidence type="ECO:0000256" key="1">
    <source>
        <dbReference type="ARBA" id="ARBA00022614"/>
    </source>
</evidence>
<keyword evidence="4" id="KW-1185">Reference proteome</keyword>
<proteinExistence type="predicted"/>
<accession>A0A0L0S045</accession>
<dbReference type="OrthoDB" id="10254930at2759"/>
<evidence type="ECO:0000313" key="3">
    <source>
        <dbReference type="EMBL" id="KNE55699.1"/>
    </source>
</evidence>
<keyword evidence="1" id="KW-0433">Leucine-rich repeat</keyword>
<protein>
    <submittedName>
        <fullName evidence="3">Uncharacterized protein</fullName>
    </submittedName>
</protein>
<dbReference type="PANTHER" id="PTHR24112:SF9">
    <property type="entry name" value="PROTEIN PHOSPHATASE 1 REGULATORY SUBUNIT 37"/>
    <property type="match status" value="1"/>
</dbReference>
<evidence type="ECO:0000313" key="4">
    <source>
        <dbReference type="Proteomes" id="UP000054350"/>
    </source>
</evidence>
<dbReference type="InterPro" id="IPR032675">
    <property type="entry name" value="LRR_dom_sf"/>
</dbReference>
<dbReference type="PANTHER" id="PTHR24112">
    <property type="entry name" value="LEUCINE-RICH REPEAT, ISOFORM F-RELATED"/>
    <property type="match status" value="1"/>
</dbReference>
<dbReference type="Gene3D" id="3.80.10.10">
    <property type="entry name" value="Ribonuclease Inhibitor"/>
    <property type="match status" value="1"/>
</dbReference>
<reference evidence="4" key="2">
    <citation type="submission" date="2009-11" db="EMBL/GenBank/DDBJ databases">
        <title>The Genome Sequence of Allomyces macrogynus strain ATCC 38327.</title>
        <authorList>
            <consortium name="The Broad Institute Genome Sequencing Platform"/>
            <person name="Russ C."/>
            <person name="Cuomo C."/>
            <person name="Shea T."/>
            <person name="Young S.K."/>
            <person name="Zeng Q."/>
            <person name="Koehrsen M."/>
            <person name="Haas B."/>
            <person name="Borodovsky M."/>
            <person name="Guigo R."/>
            <person name="Alvarado L."/>
            <person name="Berlin A."/>
            <person name="Borenstein D."/>
            <person name="Chen Z."/>
            <person name="Engels R."/>
            <person name="Freedman E."/>
            <person name="Gellesch M."/>
            <person name="Goldberg J."/>
            <person name="Griggs A."/>
            <person name="Gujja S."/>
            <person name="Heiman D."/>
            <person name="Hepburn T."/>
            <person name="Howarth C."/>
            <person name="Jen D."/>
            <person name="Larson L."/>
            <person name="Lewis B."/>
            <person name="Mehta T."/>
            <person name="Park D."/>
            <person name="Pearson M."/>
            <person name="Roberts A."/>
            <person name="Saif S."/>
            <person name="Shenoy N."/>
            <person name="Sisk P."/>
            <person name="Stolte C."/>
            <person name="Sykes S."/>
            <person name="Walk T."/>
            <person name="White J."/>
            <person name="Yandava C."/>
            <person name="Burger G."/>
            <person name="Gray M.W."/>
            <person name="Holland P.W.H."/>
            <person name="King N."/>
            <person name="Lang F.B.F."/>
            <person name="Roger A.J."/>
            <person name="Ruiz-Trillo I."/>
            <person name="Lander E."/>
            <person name="Nusbaum C."/>
        </authorList>
    </citation>
    <scope>NUCLEOTIDE SEQUENCE [LARGE SCALE GENOMIC DNA]</scope>
    <source>
        <strain evidence="4">ATCC 38327</strain>
    </source>
</reference>
<gene>
    <name evidence="3" type="ORF">AMAG_17808</name>
</gene>
<dbReference type="AlphaFoldDB" id="A0A0L0S045"/>
<evidence type="ECO:0000256" key="2">
    <source>
        <dbReference type="ARBA" id="ARBA00022737"/>
    </source>
</evidence>